<keyword evidence="3 5" id="KW-1133">Transmembrane helix</keyword>
<dbReference type="PANTHER" id="PTHR12483">
    <property type="entry name" value="SOLUTE CARRIER FAMILY 31 COPPER TRANSPORTERS"/>
    <property type="match status" value="1"/>
</dbReference>
<dbReference type="Proteomes" id="UP000308652">
    <property type="component" value="Unassembled WGS sequence"/>
</dbReference>
<evidence type="ECO:0000256" key="5">
    <source>
        <dbReference type="RuleBase" id="RU367022"/>
    </source>
</evidence>
<feature type="region of interest" description="Disordered" evidence="6">
    <location>
        <begin position="91"/>
        <end position="126"/>
    </location>
</feature>
<evidence type="ECO:0000256" key="6">
    <source>
        <dbReference type="SAM" id="MobiDB-lite"/>
    </source>
</evidence>
<evidence type="ECO:0000313" key="7">
    <source>
        <dbReference type="EMBL" id="TFK41391.1"/>
    </source>
</evidence>
<organism evidence="7 8">
    <name type="scientific">Crucibulum laeve</name>
    <dbReference type="NCBI Taxonomy" id="68775"/>
    <lineage>
        <taxon>Eukaryota</taxon>
        <taxon>Fungi</taxon>
        <taxon>Dikarya</taxon>
        <taxon>Basidiomycota</taxon>
        <taxon>Agaricomycotina</taxon>
        <taxon>Agaricomycetes</taxon>
        <taxon>Agaricomycetidae</taxon>
        <taxon>Agaricales</taxon>
        <taxon>Agaricineae</taxon>
        <taxon>Nidulariaceae</taxon>
        <taxon>Crucibulum</taxon>
    </lineage>
</organism>
<dbReference type="GO" id="GO:0005375">
    <property type="term" value="F:copper ion transmembrane transporter activity"/>
    <property type="evidence" value="ECO:0007669"/>
    <property type="project" value="UniProtKB-UniRule"/>
</dbReference>
<comment type="subcellular location">
    <subcellularLocation>
        <location evidence="1 5">Membrane</location>
        <topology evidence="1 5">Multi-pass membrane protein</topology>
    </subcellularLocation>
</comment>
<evidence type="ECO:0000256" key="4">
    <source>
        <dbReference type="ARBA" id="ARBA00023136"/>
    </source>
</evidence>
<keyword evidence="5" id="KW-0813">Transport</keyword>
<dbReference type="EMBL" id="ML213595">
    <property type="protein sequence ID" value="TFK41391.1"/>
    <property type="molecule type" value="Genomic_DNA"/>
</dbReference>
<proteinExistence type="inferred from homology"/>
<keyword evidence="2 5" id="KW-0812">Transmembrane</keyword>
<feature type="compositionally biased region" description="Basic and acidic residues" evidence="6">
    <location>
        <begin position="98"/>
        <end position="114"/>
    </location>
</feature>
<keyword evidence="5" id="KW-0187">Copper transport</keyword>
<evidence type="ECO:0000313" key="8">
    <source>
        <dbReference type="Proteomes" id="UP000308652"/>
    </source>
</evidence>
<comment type="similarity">
    <text evidence="5">Belongs to the copper transporter (Ctr) (TC 1.A.56) family. SLC31A subfamily.</text>
</comment>
<dbReference type="Pfam" id="PF04145">
    <property type="entry name" value="Ctr"/>
    <property type="match status" value="1"/>
</dbReference>
<dbReference type="STRING" id="68775.A0A5C3MJM1"/>
<gene>
    <name evidence="7" type="ORF">BDQ12DRAFT_679388</name>
</gene>
<evidence type="ECO:0000256" key="3">
    <source>
        <dbReference type="ARBA" id="ARBA00022989"/>
    </source>
</evidence>
<name>A0A5C3MJM1_9AGAR</name>
<keyword evidence="8" id="KW-1185">Reference proteome</keyword>
<accession>A0A5C3MJM1</accession>
<dbReference type="PANTHER" id="PTHR12483:SF27">
    <property type="entry name" value="COPPER TRANSPORT PROTEIN CTR1"/>
    <property type="match status" value="1"/>
</dbReference>
<keyword evidence="4 5" id="KW-0472">Membrane</keyword>
<protein>
    <recommendedName>
        <fullName evidence="5">Copper transport protein</fullName>
    </recommendedName>
</protein>
<dbReference type="GO" id="GO:0005886">
    <property type="term" value="C:plasma membrane"/>
    <property type="evidence" value="ECO:0007669"/>
    <property type="project" value="TreeGrafter"/>
</dbReference>
<dbReference type="OrthoDB" id="73901at2759"/>
<dbReference type="AlphaFoldDB" id="A0A5C3MJM1"/>
<dbReference type="InterPro" id="IPR007274">
    <property type="entry name" value="Cop_transporter"/>
</dbReference>
<keyword evidence="5" id="KW-0406">Ion transport</keyword>
<evidence type="ECO:0000256" key="2">
    <source>
        <dbReference type="ARBA" id="ARBA00022692"/>
    </source>
</evidence>
<reference evidence="7 8" key="1">
    <citation type="journal article" date="2019" name="Nat. Ecol. Evol.">
        <title>Megaphylogeny resolves global patterns of mushroom evolution.</title>
        <authorList>
            <person name="Varga T."/>
            <person name="Krizsan K."/>
            <person name="Foldi C."/>
            <person name="Dima B."/>
            <person name="Sanchez-Garcia M."/>
            <person name="Sanchez-Ramirez S."/>
            <person name="Szollosi G.J."/>
            <person name="Szarkandi J.G."/>
            <person name="Papp V."/>
            <person name="Albert L."/>
            <person name="Andreopoulos W."/>
            <person name="Angelini C."/>
            <person name="Antonin V."/>
            <person name="Barry K.W."/>
            <person name="Bougher N.L."/>
            <person name="Buchanan P."/>
            <person name="Buyck B."/>
            <person name="Bense V."/>
            <person name="Catcheside P."/>
            <person name="Chovatia M."/>
            <person name="Cooper J."/>
            <person name="Damon W."/>
            <person name="Desjardin D."/>
            <person name="Finy P."/>
            <person name="Geml J."/>
            <person name="Haridas S."/>
            <person name="Hughes K."/>
            <person name="Justo A."/>
            <person name="Karasinski D."/>
            <person name="Kautmanova I."/>
            <person name="Kiss B."/>
            <person name="Kocsube S."/>
            <person name="Kotiranta H."/>
            <person name="LaButti K.M."/>
            <person name="Lechner B.E."/>
            <person name="Liimatainen K."/>
            <person name="Lipzen A."/>
            <person name="Lukacs Z."/>
            <person name="Mihaltcheva S."/>
            <person name="Morgado L.N."/>
            <person name="Niskanen T."/>
            <person name="Noordeloos M.E."/>
            <person name="Ohm R.A."/>
            <person name="Ortiz-Santana B."/>
            <person name="Ovrebo C."/>
            <person name="Racz N."/>
            <person name="Riley R."/>
            <person name="Savchenko A."/>
            <person name="Shiryaev A."/>
            <person name="Soop K."/>
            <person name="Spirin V."/>
            <person name="Szebenyi C."/>
            <person name="Tomsovsky M."/>
            <person name="Tulloss R.E."/>
            <person name="Uehling J."/>
            <person name="Grigoriev I.V."/>
            <person name="Vagvolgyi C."/>
            <person name="Papp T."/>
            <person name="Martin F.M."/>
            <person name="Miettinen O."/>
            <person name="Hibbett D.S."/>
            <person name="Nagy L.G."/>
        </authorList>
    </citation>
    <scope>NUCLEOTIDE SEQUENCE [LARGE SCALE GENOMIC DNA]</scope>
    <source>
        <strain evidence="7 8">CBS 166.37</strain>
    </source>
</reference>
<evidence type="ECO:0000256" key="1">
    <source>
        <dbReference type="ARBA" id="ARBA00004141"/>
    </source>
</evidence>
<sequence>MAHNHGSTTLTTDSSSEVIMMVPYFHFAGGDHLYFKAWTPTSSGAIVGACIGLLILAIAERWFSATQGVFETHWQHRALVLASRNDHYGEVPSSALDSSERSVDMKAGVEEEARQSLSTSSPFHPRTKTLRTIPPFIASHDIPRGILYGIHVLLGYSLMLAVMTFHAGYIISIIIGLGIGEVLFGRMGHGRSGGH</sequence>
<keyword evidence="5" id="KW-0186">Copper</keyword>
<feature type="transmembrane region" description="Helical" evidence="5">
    <location>
        <begin position="37"/>
        <end position="59"/>
    </location>
</feature>